<keyword evidence="5" id="KW-1185">Reference proteome</keyword>
<dbReference type="Proteomes" id="UP000247763">
    <property type="component" value="Chromosome"/>
</dbReference>
<dbReference type="GO" id="GO:0030497">
    <property type="term" value="P:fatty acid elongation"/>
    <property type="evidence" value="ECO:0007669"/>
    <property type="project" value="TreeGrafter"/>
</dbReference>
<comment type="similarity">
    <text evidence="1 2">Belongs to the short-chain dehydrogenases/reductases (SDR) family.</text>
</comment>
<gene>
    <name evidence="4" type="ORF">HYN04_03950</name>
</gene>
<dbReference type="GO" id="GO:0016616">
    <property type="term" value="F:oxidoreductase activity, acting on the CH-OH group of donors, NAD or NADP as acceptor"/>
    <property type="evidence" value="ECO:0007669"/>
    <property type="project" value="TreeGrafter"/>
</dbReference>
<dbReference type="PROSITE" id="PS00061">
    <property type="entry name" value="ADH_SHORT"/>
    <property type="match status" value="1"/>
</dbReference>
<evidence type="ECO:0000313" key="4">
    <source>
        <dbReference type="EMBL" id="AWM76981.1"/>
    </source>
</evidence>
<dbReference type="EMBL" id="CP029479">
    <property type="protein sequence ID" value="AWM76981.1"/>
    <property type="molecule type" value="Genomic_DNA"/>
</dbReference>
<dbReference type="RefSeq" id="WP_110449550.1">
    <property type="nucleotide sequence ID" value="NZ_CP029479.1"/>
</dbReference>
<dbReference type="InterPro" id="IPR036291">
    <property type="entry name" value="NAD(P)-bd_dom_sf"/>
</dbReference>
<dbReference type="Pfam" id="PF00106">
    <property type="entry name" value="adh_short"/>
    <property type="match status" value="1"/>
</dbReference>
<evidence type="ECO:0000256" key="3">
    <source>
        <dbReference type="SAM" id="SignalP"/>
    </source>
</evidence>
<dbReference type="PANTHER" id="PTHR42760">
    <property type="entry name" value="SHORT-CHAIN DEHYDROGENASES/REDUCTASES FAMILY MEMBER"/>
    <property type="match status" value="1"/>
</dbReference>
<dbReference type="InterPro" id="IPR020904">
    <property type="entry name" value="Sc_DH/Rdtase_CS"/>
</dbReference>
<dbReference type="PRINTS" id="PR00081">
    <property type="entry name" value="GDHRDH"/>
</dbReference>
<feature type="signal peptide" evidence="3">
    <location>
        <begin position="1"/>
        <end position="22"/>
    </location>
</feature>
<accession>A0A2Z3HUC4</accession>
<proteinExistence type="inferred from homology"/>
<dbReference type="PRINTS" id="PR00080">
    <property type="entry name" value="SDRFAMILY"/>
</dbReference>
<name>A0A2Z3HUC4_9CAUL</name>
<dbReference type="Gene3D" id="3.40.50.720">
    <property type="entry name" value="NAD(P)-binding Rossmann-like Domain"/>
    <property type="match status" value="1"/>
</dbReference>
<organism evidence="4 5">
    <name type="scientific">Phenylobacterium parvum</name>
    <dbReference type="NCBI Taxonomy" id="2201350"/>
    <lineage>
        <taxon>Bacteria</taxon>
        <taxon>Pseudomonadati</taxon>
        <taxon>Pseudomonadota</taxon>
        <taxon>Alphaproteobacteria</taxon>
        <taxon>Caulobacterales</taxon>
        <taxon>Caulobacteraceae</taxon>
        <taxon>Phenylobacterium</taxon>
    </lineage>
</organism>
<dbReference type="KEGG" id="phb:HYN04_03950"/>
<dbReference type="OrthoDB" id="9810908at2"/>
<sequence length="232" mass="23000">MTGRRIVVTGAFGVLGAAVAKAAAADGGRLALLDFAPAPPDGLVADCGPGVFVRGGVDLTDPASAGPALDAAAAALGGIDALLNIAGGFAWETLDGGEAATWDRLYRMNVTTAANACRAALPHLRASAAGRIVNVGANAALRSGAGMGAYAASKAGVHRLTESLAEELKADRITVNAVLPSILDTPANRADMPKADPALWVSPAELSAVILFLASEAASAVTGALVPVTGRV</sequence>
<evidence type="ECO:0000256" key="1">
    <source>
        <dbReference type="ARBA" id="ARBA00006484"/>
    </source>
</evidence>
<dbReference type="PANTHER" id="PTHR42760:SF135">
    <property type="entry name" value="BLL7886 PROTEIN"/>
    <property type="match status" value="1"/>
</dbReference>
<dbReference type="AlphaFoldDB" id="A0A2Z3HUC4"/>
<reference evidence="5" key="1">
    <citation type="submission" date="2018-05" db="EMBL/GenBank/DDBJ databases">
        <title>Genome sequencing of Phenylobacterium sp. HYN0004.</title>
        <authorList>
            <person name="Yi H."/>
            <person name="Baek C."/>
        </authorList>
    </citation>
    <scope>NUCLEOTIDE SEQUENCE [LARGE SCALE GENOMIC DNA]</scope>
    <source>
        <strain evidence="5">HYN0004</strain>
    </source>
</reference>
<keyword evidence="3" id="KW-0732">Signal</keyword>
<feature type="chain" id="PRO_5016340457" evidence="3">
    <location>
        <begin position="23"/>
        <end position="232"/>
    </location>
</feature>
<evidence type="ECO:0000256" key="2">
    <source>
        <dbReference type="RuleBase" id="RU000363"/>
    </source>
</evidence>
<dbReference type="SUPFAM" id="SSF51735">
    <property type="entry name" value="NAD(P)-binding Rossmann-fold domains"/>
    <property type="match status" value="1"/>
</dbReference>
<protein>
    <submittedName>
        <fullName evidence="4">NAD-dependent oxidoreductase</fullName>
    </submittedName>
</protein>
<evidence type="ECO:0000313" key="5">
    <source>
        <dbReference type="Proteomes" id="UP000247763"/>
    </source>
</evidence>
<dbReference type="InterPro" id="IPR002347">
    <property type="entry name" value="SDR_fam"/>
</dbReference>